<dbReference type="PANTHER" id="PTHR33988">
    <property type="entry name" value="ENDORIBONUCLEASE MAZF-RELATED"/>
    <property type="match status" value="1"/>
</dbReference>
<evidence type="ECO:0000313" key="4">
    <source>
        <dbReference type="Proteomes" id="UP000054874"/>
    </source>
</evidence>
<reference evidence="3 4" key="1">
    <citation type="submission" date="2015-11" db="EMBL/GenBank/DDBJ databases">
        <title>Butyribacter intestini gen. nov., sp. nov., a butyric acid-producing bacterium of the family Lachnospiraceae isolated from the human faeces.</title>
        <authorList>
            <person name="Zou Y."/>
            <person name="Xue W."/>
            <person name="Luo G."/>
            <person name="Lv M."/>
        </authorList>
    </citation>
    <scope>NUCLEOTIDE SEQUENCE [LARGE SCALE GENOMIC DNA]</scope>
    <source>
        <strain evidence="3 4">ACET-33324</strain>
    </source>
</reference>
<accession>A0A0V8QGA0</accession>
<proteinExistence type="inferred from homology"/>
<evidence type="ECO:0000256" key="2">
    <source>
        <dbReference type="ARBA" id="ARBA00022649"/>
    </source>
</evidence>
<dbReference type="InterPro" id="IPR003477">
    <property type="entry name" value="PemK-like"/>
</dbReference>
<comment type="caution">
    <text evidence="3">The sequence shown here is derived from an EMBL/GenBank/DDBJ whole genome shotgun (WGS) entry which is preliminary data.</text>
</comment>
<organism evidence="3 4">
    <name type="scientific">Acetivibrio ethanolgignens</name>
    <dbReference type="NCBI Taxonomy" id="290052"/>
    <lineage>
        <taxon>Bacteria</taxon>
        <taxon>Bacillati</taxon>
        <taxon>Bacillota</taxon>
        <taxon>Clostridia</taxon>
        <taxon>Eubacteriales</taxon>
        <taxon>Oscillospiraceae</taxon>
        <taxon>Acetivibrio</taxon>
    </lineage>
</organism>
<evidence type="ECO:0000313" key="3">
    <source>
        <dbReference type="EMBL" id="KSV59454.1"/>
    </source>
</evidence>
<dbReference type="InterPro" id="IPR011067">
    <property type="entry name" value="Plasmid_toxin/cell-grow_inhib"/>
</dbReference>
<dbReference type="Gene3D" id="2.30.30.110">
    <property type="match status" value="1"/>
</dbReference>
<gene>
    <name evidence="3" type="ORF">ASU35_09005</name>
</gene>
<dbReference type="GO" id="GO:0006402">
    <property type="term" value="P:mRNA catabolic process"/>
    <property type="evidence" value="ECO:0007669"/>
    <property type="project" value="TreeGrafter"/>
</dbReference>
<protein>
    <recommendedName>
        <fullName evidence="5">Type II toxin-antitoxin system PemK/MazF family toxin</fullName>
    </recommendedName>
</protein>
<dbReference type="Proteomes" id="UP000054874">
    <property type="component" value="Unassembled WGS sequence"/>
</dbReference>
<dbReference type="AlphaFoldDB" id="A0A0V8QGA0"/>
<dbReference type="SUPFAM" id="SSF50118">
    <property type="entry name" value="Cell growth inhibitor/plasmid maintenance toxic component"/>
    <property type="match status" value="1"/>
</dbReference>
<dbReference type="GO" id="GO:0003677">
    <property type="term" value="F:DNA binding"/>
    <property type="evidence" value="ECO:0007669"/>
    <property type="project" value="InterPro"/>
</dbReference>
<comment type="similarity">
    <text evidence="1">Belongs to the PemK/MazF family.</text>
</comment>
<dbReference type="GO" id="GO:0016075">
    <property type="term" value="P:rRNA catabolic process"/>
    <property type="evidence" value="ECO:0007669"/>
    <property type="project" value="TreeGrafter"/>
</dbReference>
<keyword evidence="4" id="KW-1185">Reference proteome</keyword>
<dbReference type="Pfam" id="PF02452">
    <property type="entry name" value="PemK_toxin"/>
    <property type="match status" value="1"/>
</dbReference>
<dbReference type="EMBL" id="LNAM01000135">
    <property type="protein sequence ID" value="KSV59454.1"/>
    <property type="molecule type" value="Genomic_DNA"/>
</dbReference>
<dbReference type="STRING" id="290052.ASU35_09005"/>
<evidence type="ECO:0008006" key="5">
    <source>
        <dbReference type="Google" id="ProtNLM"/>
    </source>
</evidence>
<keyword evidence="2" id="KW-1277">Toxin-antitoxin system</keyword>
<name>A0A0V8QGA0_9FIRM</name>
<dbReference type="GO" id="GO:0004521">
    <property type="term" value="F:RNA endonuclease activity"/>
    <property type="evidence" value="ECO:0007669"/>
    <property type="project" value="TreeGrafter"/>
</dbReference>
<evidence type="ECO:0000256" key="1">
    <source>
        <dbReference type="ARBA" id="ARBA00007521"/>
    </source>
</evidence>
<dbReference type="PANTHER" id="PTHR33988:SF2">
    <property type="entry name" value="ENDORIBONUCLEASE MAZF"/>
    <property type="match status" value="1"/>
</dbReference>
<sequence length="184" mass="20716">MTPEEKNVLVKSQKISRWNAQKLYYAIGKKAQRKWTVKRGEVYFVDLGENVGSEENKIRPVVVLQSNAYNFHSPVFTVAIISSSTLTIPDIQIPITGKYPFVDENGITKNLCGAIDLGQIKTIGKERIVSKKVCDLSAEMKDVDTKLLNVLGLSSIMKKKDNLIQSLNGKVEYLKEQLKKNNEE</sequence>
<dbReference type="RefSeq" id="WP_058352353.1">
    <property type="nucleotide sequence ID" value="NZ_CABMMD010000135.1"/>
</dbReference>